<proteinExistence type="predicted"/>
<keyword evidence="2" id="KW-0378">Hydrolase</keyword>
<dbReference type="AlphaFoldDB" id="A0A2N7VM65"/>
<dbReference type="EMBL" id="PNYB01000026">
    <property type="protein sequence ID" value="PMS18248.1"/>
    <property type="molecule type" value="Genomic_DNA"/>
</dbReference>
<dbReference type="GO" id="GO:0016787">
    <property type="term" value="F:hydrolase activity"/>
    <property type="evidence" value="ECO:0007669"/>
    <property type="project" value="UniProtKB-KW"/>
</dbReference>
<feature type="domain" description="HD" evidence="1">
    <location>
        <begin position="40"/>
        <end position="126"/>
    </location>
</feature>
<dbReference type="Pfam" id="PF01966">
    <property type="entry name" value="HD"/>
    <property type="match status" value="1"/>
</dbReference>
<dbReference type="PANTHER" id="PTHR35569">
    <property type="entry name" value="CYANAMIDE HYDRATASE DDI2-RELATED"/>
    <property type="match status" value="1"/>
</dbReference>
<organism evidence="2 3">
    <name type="scientific">Trinickia soli</name>
    <dbReference type="NCBI Taxonomy" id="380675"/>
    <lineage>
        <taxon>Bacteria</taxon>
        <taxon>Pseudomonadati</taxon>
        <taxon>Pseudomonadota</taxon>
        <taxon>Betaproteobacteria</taxon>
        <taxon>Burkholderiales</taxon>
        <taxon>Burkholderiaceae</taxon>
        <taxon>Trinickia</taxon>
    </lineage>
</organism>
<comment type="caution">
    <text evidence="2">The sequence shown here is derived from an EMBL/GenBank/DDBJ whole genome shotgun (WGS) entry which is preliminary data.</text>
</comment>
<dbReference type="Proteomes" id="UP000235347">
    <property type="component" value="Unassembled WGS sequence"/>
</dbReference>
<sequence length="234" mass="26397">MNQDKTAWTNKATFDVVVPDSQLAREVTQFIRDTESELLFNHSTRVYLWGALLGKRKKLAFDPELLYVAAMFHDIGLTSIYRESQLRFEVDGANAARDFLRGRHIDDAQVERVWTAVALHTTPGIPEHMHGEIALVQAGAGMDVAGRGFDEFTDAQRVAVVEGYPRGADFASKMIDAFYDGMKHRPGSTFGTFNDDFLAHKDPGFERVNVCSIMMNSRWGMHSCDGRRLHHRCS</sequence>
<evidence type="ECO:0000313" key="3">
    <source>
        <dbReference type="Proteomes" id="UP000235347"/>
    </source>
</evidence>
<keyword evidence="3" id="KW-1185">Reference proteome</keyword>
<dbReference type="Gene3D" id="1.10.3210.10">
    <property type="entry name" value="Hypothetical protein af1432"/>
    <property type="match status" value="1"/>
</dbReference>
<dbReference type="InterPro" id="IPR003607">
    <property type="entry name" value="HD/PDEase_dom"/>
</dbReference>
<protein>
    <submittedName>
        <fullName evidence="2">Phosphohydrolase</fullName>
    </submittedName>
</protein>
<dbReference type="SUPFAM" id="SSF109604">
    <property type="entry name" value="HD-domain/PDEase-like"/>
    <property type="match status" value="1"/>
</dbReference>
<evidence type="ECO:0000259" key="1">
    <source>
        <dbReference type="Pfam" id="PF01966"/>
    </source>
</evidence>
<dbReference type="CDD" id="cd00077">
    <property type="entry name" value="HDc"/>
    <property type="match status" value="1"/>
</dbReference>
<reference evidence="2 3" key="1">
    <citation type="submission" date="2018-01" db="EMBL/GenBank/DDBJ databases">
        <title>Whole genome analyses suggest that Burkholderia sensu lato contains two further novel genera in the rhizoxinica-symbiotica group Mycetohabitans gen. nov., and Trinickia gen. nov.: implications for the evolution of diazotrophy and nodulation in the Burkholderiaceae.</title>
        <authorList>
            <person name="Estrada-de los Santos P."/>
            <person name="Palmer M."/>
            <person name="Chavez-Ramirez B."/>
            <person name="Beukes C."/>
            <person name="Steenkamp E.T."/>
            <person name="Hirsch A.M."/>
            <person name="Manyaka P."/>
            <person name="Maluk M."/>
            <person name="Lafos M."/>
            <person name="Crook M."/>
            <person name="Gross E."/>
            <person name="Simon M.F."/>
            <person name="Bueno dos Reis Junior F."/>
            <person name="Poole P.S."/>
            <person name="Venter S.N."/>
            <person name="James E.K."/>
        </authorList>
    </citation>
    <scope>NUCLEOTIDE SEQUENCE [LARGE SCALE GENOMIC DNA]</scope>
    <source>
        <strain evidence="2 3">GP25-8</strain>
    </source>
</reference>
<dbReference type="InterPro" id="IPR006674">
    <property type="entry name" value="HD_domain"/>
</dbReference>
<dbReference type="RefSeq" id="WP_102612223.1">
    <property type="nucleotide sequence ID" value="NZ_CADIKD010000022.1"/>
</dbReference>
<accession>A0A2N7VM65</accession>
<gene>
    <name evidence="2" type="ORF">C0Z19_23410</name>
</gene>
<name>A0A2N7VM65_9BURK</name>
<dbReference type="PANTHER" id="PTHR35569:SF1">
    <property type="entry name" value="CYANAMIDE HYDRATASE DDI2-RELATED"/>
    <property type="match status" value="1"/>
</dbReference>
<evidence type="ECO:0000313" key="2">
    <source>
        <dbReference type="EMBL" id="PMS18248.1"/>
    </source>
</evidence>